<name>A0AAN7YLI1_9PEZI</name>
<dbReference type="AlphaFoldDB" id="A0AAN7YLI1"/>
<sequence>MKLRTRILLAAVFALLLTYLIILPASRHKNQYYRLKPDLYRSQSIGPSGRLLLPDRIETFCWEQGFTAFPKSESHERKVYDLFLLSTELDWLEIRLHTLSPYVDFFVIVESRTTFTGLPKPAYLEEHWDDPRFTPFHNKIIHRVVEDPGAEFSRQTWDHEDWMRNALFLQTFPEISEPWQMPHLGDVLLVSDIDEVPKPETLVVLRKCAFPERLTLRSHFYYYSFQWRHRGDQWPHPQA</sequence>
<dbReference type="InterPro" id="IPR006813">
    <property type="entry name" value="Glyco_trans_17"/>
</dbReference>
<dbReference type="Proteomes" id="UP001310890">
    <property type="component" value="Unassembled WGS sequence"/>
</dbReference>
<dbReference type="PANTHER" id="PTHR12224">
    <property type="entry name" value="BETA-1,4-MANNOSYL-GLYCOPROTEIN BETA-1,4-N-ACETYLGLUCOSAMINYL-TRANSFERASE"/>
    <property type="match status" value="1"/>
</dbReference>
<evidence type="ECO:0000313" key="1">
    <source>
        <dbReference type="EMBL" id="KAK5107870.1"/>
    </source>
</evidence>
<comment type="caution">
    <text evidence="1">The sequence shown here is derived from an EMBL/GenBank/DDBJ whole genome shotgun (WGS) entry which is preliminary data.</text>
</comment>
<dbReference type="GO" id="GO:0006044">
    <property type="term" value="P:N-acetylglucosamine metabolic process"/>
    <property type="evidence" value="ECO:0007669"/>
    <property type="project" value="TreeGrafter"/>
</dbReference>
<organism evidence="1 2">
    <name type="scientific">Meristemomyces frigidus</name>
    <dbReference type="NCBI Taxonomy" id="1508187"/>
    <lineage>
        <taxon>Eukaryota</taxon>
        <taxon>Fungi</taxon>
        <taxon>Dikarya</taxon>
        <taxon>Ascomycota</taxon>
        <taxon>Pezizomycotina</taxon>
        <taxon>Dothideomycetes</taxon>
        <taxon>Dothideomycetidae</taxon>
        <taxon>Mycosphaerellales</taxon>
        <taxon>Teratosphaeriaceae</taxon>
        <taxon>Meristemomyces</taxon>
    </lineage>
</organism>
<dbReference type="EMBL" id="JAVRRL010000103">
    <property type="protein sequence ID" value="KAK5107870.1"/>
    <property type="molecule type" value="Genomic_DNA"/>
</dbReference>
<evidence type="ECO:0000313" key="2">
    <source>
        <dbReference type="Proteomes" id="UP001310890"/>
    </source>
</evidence>
<proteinExistence type="predicted"/>
<dbReference type="PANTHER" id="PTHR12224:SF0">
    <property type="entry name" value="BETA-1,4-MANNOSYL-GLYCOPROTEIN 4-BETA-N-ACETYLGLUCOSAMINYLTRANSFERASE"/>
    <property type="match status" value="1"/>
</dbReference>
<dbReference type="GO" id="GO:0003830">
    <property type="term" value="F:beta-1,4-mannosylglycoprotein 4-beta-N-acetylglucosaminyltransferase activity"/>
    <property type="evidence" value="ECO:0007669"/>
    <property type="project" value="InterPro"/>
</dbReference>
<gene>
    <name evidence="1" type="ORF">LTR62_000580</name>
</gene>
<dbReference type="Pfam" id="PF04724">
    <property type="entry name" value="Glyco_transf_17"/>
    <property type="match status" value="1"/>
</dbReference>
<accession>A0AAN7YLI1</accession>
<dbReference type="GO" id="GO:0016020">
    <property type="term" value="C:membrane"/>
    <property type="evidence" value="ECO:0007669"/>
    <property type="project" value="InterPro"/>
</dbReference>
<protein>
    <submittedName>
        <fullName evidence="1">Uncharacterized protein</fullName>
    </submittedName>
</protein>
<reference evidence="1" key="1">
    <citation type="submission" date="2023-08" db="EMBL/GenBank/DDBJ databases">
        <title>Black Yeasts Isolated from many extreme environments.</title>
        <authorList>
            <person name="Coleine C."/>
            <person name="Stajich J.E."/>
            <person name="Selbmann L."/>
        </authorList>
    </citation>
    <scope>NUCLEOTIDE SEQUENCE</scope>
    <source>
        <strain evidence="1">CCFEE 5401</strain>
    </source>
</reference>